<keyword evidence="1" id="KW-0812">Transmembrane</keyword>
<dbReference type="Proteomes" id="UP000265341">
    <property type="component" value="Unassembled WGS sequence"/>
</dbReference>
<protein>
    <submittedName>
        <fullName evidence="2">Uncharacterized protein</fullName>
    </submittedName>
</protein>
<dbReference type="RefSeq" id="WP_119280282.1">
    <property type="nucleotide sequence ID" value="NZ_QWLA01000102.1"/>
</dbReference>
<organism evidence="2 3">
    <name type="scientific">Calidithermus roseus</name>
    <dbReference type="NCBI Taxonomy" id="1644118"/>
    <lineage>
        <taxon>Bacteria</taxon>
        <taxon>Thermotogati</taxon>
        <taxon>Deinococcota</taxon>
        <taxon>Deinococci</taxon>
        <taxon>Thermales</taxon>
        <taxon>Thermaceae</taxon>
        <taxon>Calidithermus</taxon>
    </lineage>
</organism>
<proteinExistence type="predicted"/>
<dbReference type="EMBL" id="QWLA01000102">
    <property type="protein sequence ID" value="RIH82531.1"/>
    <property type="molecule type" value="Genomic_DNA"/>
</dbReference>
<evidence type="ECO:0000313" key="3">
    <source>
        <dbReference type="Proteomes" id="UP000265341"/>
    </source>
</evidence>
<feature type="transmembrane region" description="Helical" evidence="1">
    <location>
        <begin position="466"/>
        <end position="490"/>
    </location>
</feature>
<keyword evidence="1" id="KW-0472">Membrane</keyword>
<evidence type="ECO:0000313" key="2">
    <source>
        <dbReference type="EMBL" id="RIH82531.1"/>
    </source>
</evidence>
<evidence type="ECO:0000256" key="1">
    <source>
        <dbReference type="SAM" id="Phobius"/>
    </source>
</evidence>
<keyword evidence="3" id="KW-1185">Reference proteome</keyword>
<feature type="transmembrane region" description="Helical" evidence="1">
    <location>
        <begin position="158"/>
        <end position="177"/>
    </location>
</feature>
<feature type="transmembrane region" description="Helical" evidence="1">
    <location>
        <begin position="426"/>
        <end position="446"/>
    </location>
</feature>
<comment type="caution">
    <text evidence="2">The sequence shown here is derived from an EMBL/GenBank/DDBJ whole genome shotgun (WGS) entry which is preliminary data.</text>
</comment>
<feature type="transmembrane region" description="Helical" evidence="1">
    <location>
        <begin position="124"/>
        <end position="152"/>
    </location>
</feature>
<dbReference type="OrthoDB" id="1415778at2"/>
<keyword evidence="1" id="KW-1133">Transmembrane helix</keyword>
<name>A0A399EK36_9DEIN</name>
<accession>A0A399EK36</accession>
<gene>
    <name evidence="2" type="ORF">Mrose_03350</name>
</gene>
<reference evidence="2 3" key="1">
    <citation type="submission" date="2018-08" db="EMBL/GenBank/DDBJ databases">
        <title>Meiothermus roseus NBRC 110900 genome sequencing project.</title>
        <authorList>
            <person name="Da Costa M.S."/>
            <person name="Albuquerque L."/>
            <person name="Raposo P."/>
            <person name="Froufe H.J.C."/>
            <person name="Barroso C.S."/>
            <person name="Egas C."/>
        </authorList>
    </citation>
    <scope>NUCLEOTIDE SEQUENCE [LARGE SCALE GENOMIC DNA]</scope>
    <source>
        <strain evidence="2 3">NBRC 110900</strain>
    </source>
</reference>
<sequence length="527" mass="56905">MHDPHDARQQFDRKMSAYGSTEESQAWLSRNWGRIRRLFSDIRLRDFIFEPFKGVFVAEGTDGPSAIRQTITVVAVTNAVLAGLPGKLGVGVFVSMALEAYMAGVIASKVGVPLRSPADAWKYFGLLASVAGVILYGVRAALGVAFSLLAVIPGLPATAAAELVVTNLVGVLFWVGFEEAKLRGSFTVPARALGRIGVETKGLAQFQWGLIRGNLNPTALRRMGYRLRAWLLGEIPVDQPLLRGQVAPAVLMASLLAGRQERLQGPLGQEFVSAVRDRYPELRDASLDEIAAHMREYTPEQMAGVLNLVKGKLFERLVAHYENSDGDPWRAVLHADESYPGSDIVFVDEQTGRSVEVSLKATDDPAYVEAALLKYPDIPVLTTEEVGRFFADDPRVRGAALSDEELTQITSENFEELLSRLTNVDLAAGAASGAAAGGALGLWPFVVAFLRQRITQEQLEQACTRVAGVALAARLSYAVLLGPVFAWYLLARGVMGLSRAAHREAAAGPVMRLEWNGAGALSPGRGP</sequence>
<dbReference type="AlphaFoldDB" id="A0A399EK36"/>